<dbReference type="CDD" id="cd00882">
    <property type="entry name" value="Ras_like_GTPase"/>
    <property type="match status" value="1"/>
</dbReference>
<gene>
    <name evidence="1" type="ORF">SISNIDRAFT_416755</name>
</gene>
<evidence type="ECO:0000313" key="2">
    <source>
        <dbReference type="Proteomes" id="UP000076722"/>
    </source>
</evidence>
<feature type="non-terminal residue" evidence="1">
    <location>
        <position position="1"/>
    </location>
</feature>
<sequence length="206" mass="23651">FRALVIGKTGCGKTTILEKIWWIDGTSLLIQIHCISDIWRGIHEIERELVADGNNRFVAHDSQGFEGGSTREYQIVQEFLRKRERMPRDERVHVIWYCLQASSRPIQIAEQRFFSEYSGQAPVIAILTKFDILLDECQQEVEETMDFDPDDEEDEDQILAAASIIAERKFQEGYRDPLMGMPRPPHAVIRVANGGSLSYYMGVNVD</sequence>
<evidence type="ECO:0000313" key="1">
    <source>
        <dbReference type="EMBL" id="KZS89678.1"/>
    </source>
</evidence>
<keyword evidence="2" id="KW-1185">Reference proteome</keyword>
<accession>A0A164QI04</accession>
<dbReference type="Proteomes" id="UP000076722">
    <property type="component" value="Unassembled WGS sequence"/>
</dbReference>
<organism evidence="1 2">
    <name type="scientific">Sistotremastrum niveocremeum HHB9708</name>
    <dbReference type="NCBI Taxonomy" id="1314777"/>
    <lineage>
        <taxon>Eukaryota</taxon>
        <taxon>Fungi</taxon>
        <taxon>Dikarya</taxon>
        <taxon>Basidiomycota</taxon>
        <taxon>Agaricomycotina</taxon>
        <taxon>Agaricomycetes</taxon>
        <taxon>Sistotremastrales</taxon>
        <taxon>Sistotremastraceae</taxon>
        <taxon>Sertulicium</taxon>
        <taxon>Sertulicium niveocremeum</taxon>
    </lineage>
</organism>
<dbReference type="SUPFAM" id="SSF52540">
    <property type="entry name" value="P-loop containing nucleoside triphosphate hydrolases"/>
    <property type="match status" value="1"/>
</dbReference>
<protein>
    <recommendedName>
        <fullName evidence="3">G domain-containing protein</fullName>
    </recommendedName>
</protein>
<dbReference type="Gene3D" id="3.40.50.300">
    <property type="entry name" value="P-loop containing nucleotide triphosphate hydrolases"/>
    <property type="match status" value="1"/>
</dbReference>
<proteinExistence type="predicted"/>
<reference evidence="1 2" key="1">
    <citation type="journal article" date="2016" name="Mol. Biol. Evol.">
        <title>Comparative Genomics of Early-Diverging Mushroom-Forming Fungi Provides Insights into the Origins of Lignocellulose Decay Capabilities.</title>
        <authorList>
            <person name="Nagy L.G."/>
            <person name="Riley R."/>
            <person name="Tritt A."/>
            <person name="Adam C."/>
            <person name="Daum C."/>
            <person name="Floudas D."/>
            <person name="Sun H."/>
            <person name="Yadav J.S."/>
            <person name="Pangilinan J."/>
            <person name="Larsson K.H."/>
            <person name="Matsuura K."/>
            <person name="Barry K."/>
            <person name="Labutti K."/>
            <person name="Kuo R."/>
            <person name="Ohm R.A."/>
            <person name="Bhattacharya S.S."/>
            <person name="Shirouzu T."/>
            <person name="Yoshinaga Y."/>
            <person name="Martin F.M."/>
            <person name="Grigoriev I.V."/>
            <person name="Hibbett D.S."/>
        </authorList>
    </citation>
    <scope>NUCLEOTIDE SEQUENCE [LARGE SCALE GENOMIC DNA]</scope>
    <source>
        <strain evidence="1 2">HHB9708</strain>
    </source>
</reference>
<evidence type="ECO:0008006" key="3">
    <source>
        <dbReference type="Google" id="ProtNLM"/>
    </source>
</evidence>
<name>A0A164QI04_9AGAM</name>
<dbReference type="EMBL" id="KV419426">
    <property type="protein sequence ID" value="KZS89678.1"/>
    <property type="molecule type" value="Genomic_DNA"/>
</dbReference>
<dbReference type="OrthoDB" id="59699at2759"/>
<dbReference type="AlphaFoldDB" id="A0A164QI04"/>
<dbReference type="InterPro" id="IPR027417">
    <property type="entry name" value="P-loop_NTPase"/>
</dbReference>